<sequence length="79" mass="9044">MATLTMKQQPACLNTSVKTQTRLSLSTFFFGLLAWLADAQARAAHRYDLRELDDRQLRDVGLTRAELDRALGPTFWMSR</sequence>
<gene>
    <name evidence="2" type="ORF">BCL74_1330</name>
</gene>
<protein>
    <submittedName>
        <fullName evidence="2">Uncharacterized protein DUF1127</fullName>
    </submittedName>
</protein>
<evidence type="ECO:0000259" key="1">
    <source>
        <dbReference type="Pfam" id="PF06568"/>
    </source>
</evidence>
<dbReference type="Pfam" id="PF06568">
    <property type="entry name" value="YjiS-like"/>
    <property type="match status" value="1"/>
</dbReference>
<reference evidence="2 3" key="1">
    <citation type="submission" date="2018-10" db="EMBL/GenBank/DDBJ databases">
        <title>Comparative analysis of microorganisms from saline springs in Andes Mountain Range, Colombia.</title>
        <authorList>
            <person name="Rubin E."/>
        </authorList>
    </citation>
    <scope>NUCLEOTIDE SEQUENCE [LARGE SCALE GENOMIC DNA]</scope>
    <source>
        <strain evidence="2 3">USBA 36</strain>
    </source>
</reference>
<evidence type="ECO:0000313" key="3">
    <source>
        <dbReference type="Proteomes" id="UP000277424"/>
    </source>
</evidence>
<dbReference type="InterPro" id="IPR009506">
    <property type="entry name" value="YjiS-like"/>
</dbReference>
<name>A0A420WR59_9PROT</name>
<organism evidence="2 3">
    <name type="scientific">Oceanibaculum indicum</name>
    <dbReference type="NCBI Taxonomy" id="526216"/>
    <lineage>
        <taxon>Bacteria</taxon>
        <taxon>Pseudomonadati</taxon>
        <taxon>Pseudomonadota</taxon>
        <taxon>Alphaproteobacteria</taxon>
        <taxon>Rhodospirillales</taxon>
        <taxon>Oceanibaculaceae</taxon>
        <taxon>Oceanibaculum</taxon>
    </lineage>
</organism>
<dbReference type="EMBL" id="RBIG01000001">
    <property type="protein sequence ID" value="RKQ73541.1"/>
    <property type="molecule type" value="Genomic_DNA"/>
</dbReference>
<accession>A0A420WR59</accession>
<comment type="caution">
    <text evidence="2">The sequence shown here is derived from an EMBL/GenBank/DDBJ whole genome shotgun (WGS) entry which is preliminary data.</text>
</comment>
<dbReference type="Proteomes" id="UP000277424">
    <property type="component" value="Unassembled WGS sequence"/>
</dbReference>
<evidence type="ECO:0000313" key="2">
    <source>
        <dbReference type="EMBL" id="RKQ73541.1"/>
    </source>
</evidence>
<proteinExistence type="predicted"/>
<feature type="domain" description="YjiS-like" evidence="1">
    <location>
        <begin position="32"/>
        <end position="67"/>
    </location>
</feature>
<dbReference type="AlphaFoldDB" id="A0A420WR59"/>
<dbReference type="RefSeq" id="WP_183077884.1">
    <property type="nucleotide sequence ID" value="NZ_RBIG01000001.1"/>
</dbReference>